<sequence length="178" mass="21282">MSESDVVVWAHKTFLKWSDFKAESNPAAFEDSHSVIKYRFTWTINSEKIDDQILFLIEDIRLSVEFFPCLSWFRISQNTENLLKHEQGHFDLAELVKRENIHNLQNAFYGKCFPTRGQNEDQQKQFAKEDSGRMIAEEVEKLEKILDKRREEYDAQTEFGQNVEKQLKYNLMFDKLRF</sequence>
<dbReference type="RefSeq" id="WP_179370646.1">
    <property type="nucleotide sequence ID" value="NZ_CP026995.1"/>
</dbReference>
<evidence type="ECO:0000313" key="1">
    <source>
        <dbReference type="EMBL" id="QLH06785.1"/>
    </source>
</evidence>
<organism evidence="1 2">
    <name type="scientific">Nitrosopumilus ureiphilus</name>
    <dbReference type="NCBI Taxonomy" id="1470067"/>
    <lineage>
        <taxon>Archaea</taxon>
        <taxon>Nitrososphaerota</taxon>
        <taxon>Nitrososphaeria</taxon>
        <taxon>Nitrosopumilales</taxon>
        <taxon>Nitrosopumilaceae</taxon>
        <taxon>Nitrosopumilus</taxon>
    </lineage>
</organism>
<dbReference type="KEGG" id="nue:C5F50_06620"/>
<accession>A0A7D5RGG6</accession>
<dbReference type="OrthoDB" id="4918at2157"/>
<reference evidence="1 2" key="1">
    <citation type="submission" date="2018-02" db="EMBL/GenBank/DDBJ databases">
        <title>Complete genome of Nitrosopumilus ureaphilus PS0.</title>
        <authorList>
            <person name="Qin W."/>
            <person name="Zheng Y."/>
            <person name="Stahl D.A."/>
        </authorList>
    </citation>
    <scope>NUCLEOTIDE SEQUENCE [LARGE SCALE GENOMIC DNA]</scope>
    <source>
        <strain evidence="1 2">PS0</strain>
    </source>
</reference>
<gene>
    <name evidence="1" type="ORF">C5F50_06620</name>
</gene>
<dbReference type="Proteomes" id="UP000509478">
    <property type="component" value="Chromosome"/>
</dbReference>
<dbReference type="EMBL" id="CP026995">
    <property type="protein sequence ID" value="QLH06785.1"/>
    <property type="molecule type" value="Genomic_DNA"/>
</dbReference>
<evidence type="ECO:0008006" key="3">
    <source>
        <dbReference type="Google" id="ProtNLM"/>
    </source>
</evidence>
<evidence type="ECO:0000313" key="2">
    <source>
        <dbReference type="Proteomes" id="UP000509478"/>
    </source>
</evidence>
<name>A0A7D5RGG6_9ARCH</name>
<proteinExistence type="predicted"/>
<dbReference type="AlphaFoldDB" id="A0A7D5RGG6"/>
<dbReference type="GeneID" id="56067754"/>
<keyword evidence="2" id="KW-1185">Reference proteome</keyword>
<protein>
    <recommendedName>
        <fullName evidence="3">DUF922 domain-containing protein</fullName>
    </recommendedName>
</protein>